<dbReference type="Proteomes" id="UP001206206">
    <property type="component" value="Unassembled WGS sequence"/>
</dbReference>
<keyword evidence="4 6" id="KW-0472">Membrane</keyword>
<proteinExistence type="predicted"/>
<feature type="transmembrane region" description="Helical" evidence="6">
    <location>
        <begin position="148"/>
        <end position="170"/>
    </location>
</feature>
<evidence type="ECO:0000313" key="8">
    <source>
        <dbReference type="EMBL" id="MCQ4044871.1"/>
    </source>
</evidence>
<reference evidence="8 9" key="1">
    <citation type="submission" date="2022-06" db="EMBL/GenBank/DDBJ databases">
        <title>Draft genome sequence of type strain Streptomyces rubrisoli DSM 42083.</title>
        <authorList>
            <person name="Duangmal K."/>
            <person name="Klaysubun C."/>
        </authorList>
    </citation>
    <scope>NUCLEOTIDE SEQUENCE [LARGE SCALE GENOMIC DNA]</scope>
    <source>
        <strain evidence="8 9">DSM 42083</strain>
    </source>
</reference>
<evidence type="ECO:0000256" key="5">
    <source>
        <dbReference type="ARBA" id="ARBA00023251"/>
    </source>
</evidence>
<dbReference type="Gene3D" id="1.20.1250.20">
    <property type="entry name" value="MFS general substrate transporter like domains"/>
    <property type="match status" value="1"/>
</dbReference>
<dbReference type="InterPro" id="IPR011701">
    <property type="entry name" value="MFS"/>
</dbReference>
<comment type="subcellular location">
    <subcellularLocation>
        <location evidence="1">Cell membrane</location>
        <topology evidence="1">Multi-pass membrane protein</topology>
    </subcellularLocation>
</comment>
<gene>
    <name evidence="8" type="ORF">NON19_23280</name>
</gene>
<dbReference type="Gene3D" id="1.20.1720.10">
    <property type="entry name" value="Multidrug resistance protein D"/>
    <property type="match status" value="1"/>
</dbReference>
<dbReference type="EMBL" id="JANFNH010000033">
    <property type="protein sequence ID" value="MCQ4044871.1"/>
    <property type="molecule type" value="Genomic_DNA"/>
</dbReference>
<keyword evidence="5" id="KW-0046">Antibiotic resistance</keyword>
<feature type="transmembrane region" description="Helical" evidence="6">
    <location>
        <begin position="89"/>
        <end position="109"/>
    </location>
</feature>
<dbReference type="PANTHER" id="PTHR42718:SF39">
    <property type="entry name" value="ACTINORHODIN TRANSPORTER-RELATED"/>
    <property type="match status" value="1"/>
</dbReference>
<protein>
    <submittedName>
        <fullName evidence="8">MFS transporter</fullName>
    </submittedName>
</protein>
<evidence type="ECO:0000256" key="4">
    <source>
        <dbReference type="ARBA" id="ARBA00023136"/>
    </source>
</evidence>
<dbReference type="RefSeq" id="WP_255930930.1">
    <property type="nucleotide sequence ID" value="NZ_JANFNH010000033.1"/>
</dbReference>
<keyword evidence="3 6" id="KW-1133">Transmembrane helix</keyword>
<dbReference type="InterPro" id="IPR020846">
    <property type="entry name" value="MFS_dom"/>
</dbReference>
<evidence type="ECO:0000259" key="7">
    <source>
        <dbReference type="PROSITE" id="PS50850"/>
    </source>
</evidence>
<feature type="transmembrane region" description="Helical" evidence="6">
    <location>
        <begin position="416"/>
        <end position="438"/>
    </location>
</feature>
<name>A0ABT1PHN5_9ACTN</name>
<feature type="transmembrane region" description="Helical" evidence="6">
    <location>
        <begin position="59"/>
        <end position="77"/>
    </location>
</feature>
<feature type="domain" description="Major facilitator superfamily (MFS) profile" evidence="7">
    <location>
        <begin position="23"/>
        <end position="483"/>
    </location>
</feature>
<feature type="transmembrane region" description="Helical" evidence="6">
    <location>
        <begin position="182"/>
        <end position="201"/>
    </location>
</feature>
<feature type="transmembrane region" description="Helical" evidence="6">
    <location>
        <begin position="311"/>
        <end position="337"/>
    </location>
</feature>
<feature type="transmembrane region" description="Helical" evidence="6">
    <location>
        <begin position="23"/>
        <end position="47"/>
    </location>
</feature>
<evidence type="ECO:0000256" key="1">
    <source>
        <dbReference type="ARBA" id="ARBA00004651"/>
    </source>
</evidence>
<feature type="transmembrane region" description="Helical" evidence="6">
    <location>
        <begin position="238"/>
        <end position="259"/>
    </location>
</feature>
<dbReference type="CDD" id="cd17321">
    <property type="entry name" value="MFS_MMR_MDR_like"/>
    <property type="match status" value="1"/>
</dbReference>
<feature type="transmembrane region" description="Helical" evidence="6">
    <location>
        <begin position="280"/>
        <end position="305"/>
    </location>
</feature>
<sequence>MSRSVAPPALVSDQRFLPTEKKAAALVLGAAFMLLADTSIVNVAIPSLQRGLGASVPDVQLVVAGYVVAYAVILITGGRLGDLYGRRRMFMIGAASFTLASLACGLAQSPGELIASRVWQGLSASVLYPQVIATLHIAVSAERRGRAFALLGAVVSGATIAGPIIAGLLIAANVAGLQWRPIFLINVPVGVVLVALAPRMVPAQKGLRLRLDYAGSLTVVLLLVALLVPLTIGRDQGWPLWGWLLLMCTPVLLAVFLWLESALERQGRFPLLRPGLWTDPAFRLALALYLVYFSAVVPFFLYFSITIQYGLGYGALATAVAMAPYAVGSTITSLWSARIVSRFNAPRTILAGCVVCAVGSACMIAAIDWNSSGRNFGWVMAPTMVFTGLGLGLVLGPLLNFVLARVRNDDSGAVSGVLSTAQQLGSSLGVAVIGLAFFRDFRGDLTALRYPALRIDMMLGLVVVVTAFVLASALVWLIARRNRADRDSPAS</sequence>
<feature type="transmembrane region" description="Helical" evidence="6">
    <location>
        <begin position="349"/>
        <end position="367"/>
    </location>
</feature>
<accession>A0ABT1PHN5</accession>
<dbReference type="SUPFAM" id="SSF103473">
    <property type="entry name" value="MFS general substrate transporter"/>
    <property type="match status" value="1"/>
</dbReference>
<evidence type="ECO:0000256" key="6">
    <source>
        <dbReference type="SAM" id="Phobius"/>
    </source>
</evidence>
<evidence type="ECO:0000256" key="3">
    <source>
        <dbReference type="ARBA" id="ARBA00022989"/>
    </source>
</evidence>
<feature type="transmembrane region" description="Helical" evidence="6">
    <location>
        <begin position="213"/>
        <end position="232"/>
    </location>
</feature>
<evidence type="ECO:0000256" key="2">
    <source>
        <dbReference type="ARBA" id="ARBA00022692"/>
    </source>
</evidence>
<dbReference type="PANTHER" id="PTHR42718">
    <property type="entry name" value="MAJOR FACILITATOR SUPERFAMILY MULTIDRUG TRANSPORTER MFSC"/>
    <property type="match status" value="1"/>
</dbReference>
<dbReference type="PROSITE" id="PS50850">
    <property type="entry name" value="MFS"/>
    <property type="match status" value="1"/>
</dbReference>
<dbReference type="InterPro" id="IPR036259">
    <property type="entry name" value="MFS_trans_sf"/>
</dbReference>
<dbReference type="Pfam" id="PF07690">
    <property type="entry name" value="MFS_1"/>
    <property type="match status" value="1"/>
</dbReference>
<feature type="transmembrane region" description="Helical" evidence="6">
    <location>
        <begin position="458"/>
        <end position="479"/>
    </location>
</feature>
<evidence type="ECO:0000313" key="9">
    <source>
        <dbReference type="Proteomes" id="UP001206206"/>
    </source>
</evidence>
<comment type="caution">
    <text evidence="8">The sequence shown here is derived from an EMBL/GenBank/DDBJ whole genome shotgun (WGS) entry which is preliminary data.</text>
</comment>
<feature type="transmembrane region" description="Helical" evidence="6">
    <location>
        <begin position="121"/>
        <end position="141"/>
    </location>
</feature>
<organism evidence="8 9">
    <name type="scientific">Streptantibioticus rubrisoli</name>
    <dbReference type="NCBI Taxonomy" id="1387313"/>
    <lineage>
        <taxon>Bacteria</taxon>
        <taxon>Bacillati</taxon>
        <taxon>Actinomycetota</taxon>
        <taxon>Actinomycetes</taxon>
        <taxon>Kitasatosporales</taxon>
        <taxon>Streptomycetaceae</taxon>
        <taxon>Streptantibioticus</taxon>
    </lineage>
</organism>
<keyword evidence="9" id="KW-1185">Reference proteome</keyword>
<feature type="transmembrane region" description="Helical" evidence="6">
    <location>
        <begin position="379"/>
        <end position="404"/>
    </location>
</feature>
<keyword evidence="2 6" id="KW-0812">Transmembrane</keyword>